<proteinExistence type="predicted"/>
<dbReference type="Proteomes" id="UP000435802">
    <property type="component" value="Unassembled WGS sequence"/>
</dbReference>
<keyword evidence="1" id="KW-1133">Transmembrane helix</keyword>
<feature type="transmembrane region" description="Helical" evidence="1">
    <location>
        <begin position="70"/>
        <end position="88"/>
    </location>
</feature>
<dbReference type="OrthoDB" id="9995124at2"/>
<dbReference type="RefSeq" id="WP_160862308.1">
    <property type="nucleotide sequence ID" value="NZ_WUMK01000012.1"/>
</dbReference>
<dbReference type="EMBL" id="WUMK01000012">
    <property type="protein sequence ID" value="MXN48816.1"/>
    <property type="molecule type" value="Genomic_DNA"/>
</dbReference>
<sequence>MSFYLNVAGLIANIMGVGIVFFFALPQPSFDAGGGLGVDDSFRFPDGKTLGEMKRDAARDRKVFGFRARVGLFLMFVGFVFQLLAAFAS</sequence>
<evidence type="ECO:0000313" key="3">
    <source>
        <dbReference type="Proteomes" id="UP000435802"/>
    </source>
</evidence>
<gene>
    <name evidence="2" type="ORF">GR138_26815</name>
</gene>
<comment type="caution">
    <text evidence="2">The sequence shown here is derived from an EMBL/GenBank/DDBJ whole genome shotgun (WGS) entry which is preliminary data.</text>
</comment>
<keyword evidence="1" id="KW-0472">Membrane</keyword>
<keyword evidence="3" id="KW-1185">Reference proteome</keyword>
<protein>
    <submittedName>
        <fullName evidence="2">Uncharacterized protein</fullName>
    </submittedName>
</protein>
<reference evidence="2 3" key="1">
    <citation type="submission" date="2019-12" db="EMBL/GenBank/DDBJ databases">
        <title>Shinella kummerowiae sp. nov., a symbiotic bacterium isolated from root nodules of the herbal legume Kummerowia stipulacea.</title>
        <authorList>
            <person name="Gao J."/>
        </authorList>
    </citation>
    <scope>NUCLEOTIDE SEQUENCE [LARGE SCALE GENOMIC DNA]</scope>
    <source>
        <strain evidence="2 3">CCBAU 25048</strain>
    </source>
</reference>
<keyword evidence="1" id="KW-0812">Transmembrane</keyword>
<name>A0A6N8SNI7_9HYPH</name>
<evidence type="ECO:0000256" key="1">
    <source>
        <dbReference type="SAM" id="Phobius"/>
    </source>
</evidence>
<feature type="transmembrane region" description="Helical" evidence="1">
    <location>
        <begin position="6"/>
        <end position="25"/>
    </location>
</feature>
<dbReference type="AlphaFoldDB" id="A0A6N8SNI7"/>
<evidence type="ECO:0000313" key="2">
    <source>
        <dbReference type="EMBL" id="MXN48816.1"/>
    </source>
</evidence>
<organism evidence="2 3">
    <name type="scientific">Shinella kummerowiae</name>
    <dbReference type="NCBI Taxonomy" id="417745"/>
    <lineage>
        <taxon>Bacteria</taxon>
        <taxon>Pseudomonadati</taxon>
        <taxon>Pseudomonadota</taxon>
        <taxon>Alphaproteobacteria</taxon>
        <taxon>Hyphomicrobiales</taxon>
        <taxon>Rhizobiaceae</taxon>
        <taxon>Shinella</taxon>
    </lineage>
</organism>
<accession>A0A6N8SNI7</accession>